<dbReference type="OrthoDB" id="1436833at2759"/>
<accession>A0A9J6AVD8</accession>
<evidence type="ECO:0000313" key="2">
    <source>
        <dbReference type="EMBL" id="KAG5628219.1"/>
    </source>
</evidence>
<proteinExistence type="predicted"/>
<evidence type="ECO:0000256" key="1">
    <source>
        <dbReference type="SAM" id="MobiDB-lite"/>
    </source>
</evidence>
<protein>
    <submittedName>
        <fullName evidence="2">Uncharacterized protein</fullName>
    </submittedName>
</protein>
<evidence type="ECO:0000313" key="3">
    <source>
        <dbReference type="Proteomes" id="UP000824120"/>
    </source>
</evidence>
<feature type="region of interest" description="Disordered" evidence="1">
    <location>
        <begin position="1"/>
        <end position="36"/>
    </location>
</feature>
<dbReference type="AlphaFoldDB" id="A0A9J6AVD8"/>
<dbReference type="EMBL" id="JACXVP010000002">
    <property type="protein sequence ID" value="KAG5628219.1"/>
    <property type="molecule type" value="Genomic_DNA"/>
</dbReference>
<sequence>MAPKGKNVASGSGTKRSRKGAAIGSSSREPTNLPPQKFGKQAVIHYGKPGITVGWVACVGMDDVQLRIGGRLVTEDEMAPLVKRYPLIDSAIYMCQMGPVF</sequence>
<reference evidence="2 3" key="1">
    <citation type="submission" date="2020-09" db="EMBL/GenBank/DDBJ databases">
        <title>De no assembly of potato wild relative species, Solanum commersonii.</title>
        <authorList>
            <person name="Cho K."/>
        </authorList>
    </citation>
    <scope>NUCLEOTIDE SEQUENCE [LARGE SCALE GENOMIC DNA]</scope>
    <source>
        <strain evidence="2">LZ3.2</strain>
        <tissue evidence="2">Leaf</tissue>
    </source>
</reference>
<gene>
    <name evidence="2" type="ORF">H5410_013437</name>
</gene>
<keyword evidence="3" id="KW-1185">Reference proteome</keyword>
<dbReference type="Proteomes" id="UP000824120">
    <property type="component" value="Chromosome 2"/>
</dbReference>
<comment type="caution">
    <text evidence="2">The sequence shown here is derived from an EMBL/GenBank/DDBJ whole genome shotgun (WGS) entry which is preliminary data.</text>
</comment>
<name>A0A9J6AVD8_SOLCO</name>
<organism evidence="2 3">
    <name type="scientific">Solanum commersonii</name>
    <name type="common">Commerson's wild potato</name>
    <name type="synonym">Commerson's nightshade</name>
    <dbReference type="NCBI Taxonomy" id="4109"/>
    <lineage>
        <taxon>Eukaryota</taxon>
        <taxon>Viridiplantae</taxon>
        <taxon>Streptophyta</taxon>
        <taxon>Embryophyta</taxon>
        <taxon>Tracheophyta</taxon>
        <taxon>Spermatophyta</taxon>
        <taxon>Magnoliopsida</taxon>
        <taxon>eudicotyledons</taxon>
        <taxon>Gunneridae</taxon>
        <taxon>Pentapetalae</taxon>
        <taxon>asterids</taxon>
        <taxon>lamiids</taxon>
        <taxon>Solanales</taxon>
        <taxon>Solanaceae</taxon>
        <taxon>Solanoideae</taxon>
        <taxon>Solaneae</taxon>
        <taxon>Solanum</taxon>
    </lineage>
</organism>